<reference evidence="8 9" key="2">
    <citation type="submission" date="2018-11" db="EMBL/GenBank/DDBJ databases">
        <authorList>
            <consortium name="Pathogen Informatics"/>
        </authorList>
    </citation>
    <scope>NUCLEOTIDE SEQUENCE [LARGE SCALE GENOMIC DNA]</scope>
</reference>
<name>A0A0M3K301_ANISI</name>
<feature type="region of interest" description="Disordered" evidence="6">
    <location>
        <begin position="433"/>
        <end position="466"/>
    </location>
</feature>
<dbReference type="PANTHER" id="PTHR33966:SF1">
    <property type="entry name" value="PROTEIN ODR-4 HOMOLOG"/>
    <property type="match status" value="1"/>
</dbReference>
<feature type="compositionally biased region" description="Low complexity" evidence="6">
    <location>
        <begin position="451"/>
        <end position="466"/>
    </location>
</feature>
<evidence type="ECO:0000313" key="10">
    <source>
        <dbReference type="WBParaSite" id="ASIM_0001533001-mRNA-1"/>
    </source>
</evidence>
<dbReference type="WBParaSite" id="ASIM_0001533001-mRNA-1">
    <property type="protein sequence ID" value="ASIM_0001533001-mRNA-1"/>
    <property type="gene ID" value="ASIM_0001533001"/>
</dbReference>
<accession>A0A0M3K301</accession>
<dbReference type="Proteomes" id="UP000267096">
    <property type="component" value="Unassembled WGS sequence"/>
</dbReference>
<dbReference type="GO" id="GO:0008104">
    <property type="term" value="P:intracellular protein localization"/>
    <property type="evidence" value="ECO:0007669"/>
    <property type="project" value="TreeGrafter"/>
</dbReference>
<dbReference type="EMBL" id="UYRR01031904">
    <property type="protein sequence ID" value="VDK53213.1"/>
    <property type="molecule type" value="Genomic_DNA"/>
</dbReference>
<protein>
    <submittedName>
        <fullName evidence="10">Odorant response abnormal protein 4 (inferred by orthology to a C. elegans protein)</fullName>
    </submittedName>
</protein>
<keyword evidence="4 7" id="KW-1133">Transmembrane helix</keyword>
<evidence type="ECO:0000313" key="8">
    <source>
        <dbReference type="EMBL" id="VDK53213.1"/>
    </source>
</evidence>
<reference evidence="10" key="1">
    <citation type="submission" date="2017-02" db="UniProtKB">
        <authorList>
            <consortium name="WormBaseParasite"/>
        </authorList>
    </citation>
    <scope>IDENTIFICATION</scope>
</reference>
<dbReference type="AlphaFoldDB" id="A0A0M3K301"/>
<dbReference type="GO" id="GO:0016020">
    <property type="term" value="C:membrane"/>
    <property type="evidence" value="ECO:0007669"/>
    <property type="project" value="UniProtKB-SubCell"/>
</dbReference>
<organism evidence="10">
    <name type="scientific">Anisakis simplex</name>
    <name type="common">Herring worm</name>
    <dbReference type="NCBI Taxonomy" id="6269"/>
    <lineage>
        <taxon>Eukaryota</taxon>
        <taxon>Metazoa</taxon>
        <taxon>Ecdysozoa</taxon>
        <taxon>Nematoda</taxon>
        <taxon>Chromadorea</taxon>
        <taxon>Rhabditida</taxon>
        <taxon>Spirurina</taxon>
        <taxon>Ascaridomorpha</taxon>
        <taxon>Ascaridoidea</taxon>
        <taxon>Anisakidae</taxon>
        <taxon>Anisakis</taxon>
        <taxon>Anisakis simplex complex</taxon>
    </lineage>
</organism>
<dbReference type="Pfam" id="PF14778">
    <property type="entry name" value="ODR4-like"/>
    <property type="match status" value="1"/>
</dbReference>
<evidence type="ECO:0000256" key="2">
    <source>
        <dbReference type="ARBA" id="ARBA00010131"/>
    </source>
</evidence>
<evidence type="ECO:0000313" key="9">
    <source>
        <dbReference type="Proteomes" id="UP000267096"/>
    </source>
</evidence>
<evidence type="ECO:0000256" key="1">
    <source>
        <dbReference type="ARBA" id="ARBA00004370"/>
    </source>
</evidence>
<dbReference type="PANTHER" id="PTHR33966">
    <property type="entry name" value="PROTEIN ODR-4 HOMOLOG"/>
    <property type="match status" value="1"/>
</dbReference>
<keyword evidence="5 7" id="KW-0472">Membrane</keyword>
<keyword evidence="3 7" id="KW-0812">Transmembrane</keyword>
<keyword evidence="9" id="KW-1185">Reference proteome</keyword>
<proteinExistence type="inferred from homology"/>
<sequence>MIALDKCLETLLDAYVKQHCAQQRRIGLLGTAAYLIGSKLANTDDIHVAHIALCPLPETADDEAGDMQSRLIDAEWISEHGSRVVRLLPGGISIVGLLWLADKRLALPARTMLIEALASINKQSDALSSLALRTSDPKMALITVETPLGRPQGYIVDCTRKGAEGWQTKVAFTQVHIILNSELIIMIWAYMWNFKLDWISLESSASVNMTVPINDPTMLSNFKRQFVAAICEWTQDVVFSTFNNASKLKELLYLFTDIALVDGRLRHGDDPLRTGTNKKGRASNSPVRIETFASIGTRKDKDCYHGIAQYCSLCIVELSADINVRAAVPSKATVRQAVDAVKEHVIRSICSRAELHYESTDVVEDEQKDRLSVHQLPRIASTPLPSQPAIVFSDFLFEGDSKFDAHESFNDYLTLDVNEEEIEDDLERHLEDTDLAEIGRSEEGPRRAHRSSSSASSHRSTSSSSLNRSLNHFISSTNQPLFTKNYLILVSIFVALIAIVIYILINSLGE</sequence>
<gene>
    <name evidence="8" type="ORF">ASIM_LOCUS14740</name>
</gene>
<dbReference type="GO" id="GO:0012505">
    <property type="term" value="C:endomembrane system"/>
    <property type="evidence" value="ECO:0007669"/>
    <property type="project" value="TreeGrafter"/>
</dbReference>
<evidence type="ECO:0000256" key="6">
    <source>
        <dbReference type="SAM" id="MobiDB-lite"/>
    </source>
</evidence>
<feature type="compositionally biased region" description="Basic and acidic residues" evidence="6">
    <location>
        <begin position="433"/>
        <end position="446"/>
    </location>
</feature>
<dbReference type="OrthoDB" id="21458at2759"/>
<evidence type="ECO:0000256" key="7">
    <source>
        <dbReference type="SAM" id="Phobius"/>
    </source>
</evidence>
<evidence type="ECO:0000256" key="5">
    <source>
        <dbReference type="ARBA" id="ARBA00023136"/>
    </source>
</evidence>
<comment type="similarity">
    <text evidence="2">Belongs to the ODR-4 family.</text>
</comment>
<evidence type="ECO:0000256" key="4">
    <source>
        <dbReference type="ARBA" id="ARBA00022989"/>
    </source>
</evidence>
<comment type="subcellular location">
    <subcellularLocation>
        <location evidence="1">Membrane</location>
    </subcellularLocation>
</comment>
<feature type="transmembrane region" description="Helical" evidence="7">
    <location>
        <begin position="486"/>
        <end position="505"/>
    </location>
</feature>
<dbReference type="InterPro" id="IPR029454">
    <property type="entry name" value="ODR-4-like"/>
</dbReference>
<evidence type="ECO:0000256" key="3">
    <source>
        <dbReference type="ARBA" id="ARBA00022692"/>
    </source>
</evidence>